<dbReference type="AlphaFoldDB" id="A0A7L0M1K3"/>
<dbReference type="InterPro" id="IPR011707">
    <property type="entry name" value="Cu-oxidase-like_N"/>
</dbReference>
<accession>A0A7L0M1K3</accession>
<keyword evidence="2" id="KW-1133">Transmembrane helix</keyword>
<feature type="transmembrane region" description="Helical" evidence="2">
    <location>
        <begin position="200"/>
        <end position="219"/>
    </location>
</feature>
<evidence type="ECO:0000259" key="3">
    <source>
        <dbReference type="Pfam" id="PF07732"/>
    </source>
</evidence>
<dbReference type="GO" id="GO:0005507">
    <property type="term" value="F:copper ion binding"/>
    <property type="evidence" value="ECO:0007669"/>
    <property type="project" value="InterPro"/>
</dbReference>
<dbReference type="SUPFAM" id="SSF49503">
    <property type="entry name" value="Cupredoxins"/>
    <property type="match status" value="2"/>
</dbReference>
<proteinExistence type="inferred from homology"/>
<gene>
    <name evidence="4" type="primary">Hephl1_1</name>
    <name evidence="4" type="ORF">AMAGUI_R06293</name>
</gene>
<evidence type="ECO:0000313" key="5">
    <source>
        <dbReference type="Proteomes" id="UP000531168"/>
    </source>
</evidence>
<evidence type="ECO:0000256" key="1">
    <source>
        <dbReference type="ARBA" id="ARBA00010609"/>
    </source>
</evidence>
<reference evidence="4 5" key="1">
    <citation type="submission" date="2019-09" db="EMBL/GenBank/DDBJ databases">
        <title>Bird 10,000 Genomes (B10K) Project - Family phase.</title>
        <authorList>
            <person name="Zhang G."/>
        </authorList>
    </citation>
    <scope>NUCLEOTIDE SEQUENCE [LARGE SCALE GENOMIC DNA]</scope>
    <source>
        <strain evidence="4">B10K-DU-001-46</strain>
        <tissue evidence="4">Muscle</tissue>
    </source>
</reference>
<feature type="non-terminal residue" evidence="4">
    <location>
        <position position="1"/>
    </location>
</feature>
<organism evidence="4 5">
    <name type="scientific">Amazona guildingii</name>
    <dbReference type="NCBI Taxonomy" id="175529"/>
    <lineage>
        <taxon>Eukaryota</taxon>
        <taxon>Metazoa</taxon>
        <taxon>Chordata</taxon>
        <taxon>Craniata</taxon>
        <taxon>Vertebrata</taxon>
        <taxon>Euteleostomi</taxon>
        <taxon>Archelosauria</taxon>
        <taxon>Archosauria</taxon>
        <taxon>Dinosauria</taxon>
        <taxon>Saurischia</taxon>
        <taxon>Theropoda</taxon>
        <taxon>Coelurosauria</taxon>
        <taxon>Aves</taxon>
        <taxon>Neognathae</taxon>
        <taxon>Neoaves</taxon>
        <taxon>Telluraves</taxon>
        <taxon>Australaves</taxon>
        <taxon>Psittaciformes</taxon>
        <taxon>Psittacidae</taxon>
        <taxon>Amazona</taxon>
    </lineage>
</organism>
<dbReference type="Gene3D" id="2.60.40.420">
    <property type="entry name" value="Cupredoxins - blue copper proteins"/>
    <property type="match status" value="2"/>
</dbReference>
<sequence>RGIDREFYLLFSIFDENDSWYLHKNIEAFTGDPSKVDENDEDFKESNKMHAVNGYLFGNLPGLTMCKDDKVSWHLIGLGSHYDMHGVQFQGNTIDLRGTTRDGLALFPHLSWTALMQPDRVGTFKVVCRTFDHFVGGMKHLYEVSSCRNATRARQQGGTIRLYYIAAEEVEWDYASNKSSVPNIYNISSNEERMSLTFPFLGYKSKNIIFVICFLFFFLKKKKAVTSLSNRILKGPLLHAEVGDSVLVVFKNKASRPYSITAHGIEEVGCEEQPETPITLPGEINTYRWNVPERSGPGKTDPNCITWVYYSTVNFVK</sequence>
<evidence type="ECO:0000313" key="4">
    <source>
        <dbReference type="EMBL" id="NXK74849.1"/>
    </source>
</evidence>
<name>A0A7L0M1K3_9PSIT</name>
<feature type="domain" description="Plastocyanin-like" evidence="3">
    <location>
        <begin position="221"/>
        <end position="295"/>
    </location>
</feature>
<dbReference type="Proteomes" id="UP000531168">
    <property type="component" value="Unassembled WGS sequence"/>
</dbReference>
<feature type="non-terminal residue" evidence="4">
    <location>
        <position position="317"/>
    </location>
</feature>
<keyword evidence="5" id="KW-1185">Reference proteome</keyword>
<comment type="caution">
    <text evidence="4">The sequence shown here is derived from an EMBL/GenBank/DDBJ whole genome shotgun (WGS) entry which is preliminary data.</text>
</comment>
<protein>
    <submittedName>
        <fullName evidence="4">HPHL1 protein</fullName>
    </submittedName>
</protein>
<keyword evidence="2" id="KW-0472">Membrane</keyword>
<dbReference type="EMBL" id="VXAR01004001">
    <property type="protein sequence ID" value="NXK74849.1"/>
    <property type="molecule type" value="Genomic_DNA"/>
</dbReference>
<dbReference type="Pfam" id="PF07732">
    <property type="entry name" value="Cu-oxidase_3"/>
    <property type="match status" value="1"/>
</dbReference>
<keyword evidence="2" id="KW-0812">Transmembrane</keyword>
<evidence type="ECO:0000256" key="2">
    <source>
        <dbReference type="SAM" id="Phobius"/>
    </source>
</evidence>
<dbReference type="InterPro" id="IPR008972">
    <property type="entry name" value="Cupredoxin"/>
</dbReference>
<comment type="similarity">
    <text evidence="1">Belongs to the multicopper oxidase family.</text>
</comment>